<keyword evidence="12" id="KW-1185">Reference proteome</keyword>
<protein>
    <recommendedName>
        <fullName evidence="13">Protein kinase domain-containing protein</fullName>
    </recommendedName>
</protein>
<feature type="domain" description="Protein kinase" evidence="9">
    <location>
        <begin position="188"/>
        <end position="446"/>
    </location>
</feature>
<dbReference type="CDD" id="cd05123">
    <property type="entry name" value="STKc_AGC"/>
    <property type="match status" value="1"/>
</dbReference>
<dbReference type="PROSITE" id="PS50011">
    <property type="entry name" value="PROTEIN_KINASE_DOM"/>
    <property type="match status" value="1"/>
</dbReference>
<dbReference type="GO" id="GO:0035091">
    <property type="term" value="F:phosphatidylinositol binding"/>
    <property type="evidence" value="ECO:0007669"/>
    <property type="project" value="InterPro"/>
</dbReference>
<dbReference type="InterPro" id="IPR036871">
    <property type="entry name" value="PX_dom_sf"/>
</dbReference>
<feature type="binding site" evidence="8">
    <location>
        <position position="221"/>
    </location>
    <ligand>
        <name>ATP</name>
        <dbReference type="ChEBI" id="CHEBI:30616"/>
    </ligand>
</feature>
<dbReference type="InterPro" id="IPR008271">
    <property type="entry name" value="Ser/Thr_kinase_AS"/>
</dbReference>
<evidence type="ECO:0000256" key="5">
    <source>
        <dbReference type="ARBA" id="ARBA00022741"/>
    </source>
</evidence>
<dbReference type="GO" id="GO:0005524">
    <property type="term" value="F:ATP binding"/>
    <property type="evidence" value="ECO:0007669"/>
    <property type="project" value="UniProtKB-UniRule"/>
</dbReference>
<accession>A0A9P6Z3T6</accession>
<evidence type="ECO:0000256" key="4">
    <source>
        <dbReference type="ARBA" id="ARBA00022679"/>
    </source>
</evidence>
<gene>
    <name evidence="11" type="ORF">G6F50_005713</name>
</gene>
<dbReference type="InterPro" id="IPR017892">
    <property type="entry name" value="Pkinase_C"/>
</dbReference>
<dbReference type="InterPro" id="IPR000961">
    <property type="entry name" value="AGC-kinase_C"/>
</dbReference>
<keyword evidence="2" id="KW-0723">Serine/threonine-protein kinase</keyword>
<evidence type="ECO:0000256" key="3">
    <source>
        <dbReference type="ARBA" id="ARBA00022553"/>
    </source>
</evidence>
<dbReference type="Gene3D" id="3.30.1520.10">
    <property type="entry name" value="Phox-like domain"/>
    <property type="match status" value="1"/>
</dbReference>
<proteinExistence type="inferred from homology"/>
<keyword evidence="6" id="KW-0418">Kinase</keyword>
<dbReference type="Pfam" id="PF00433">
    <property type="entry name" value="Pkinase_C"/>
    <property type="match status" value="1"/>
</dbReference>
<dbReference type="InterPro" id="IPR000719">
    <property type="entry name" value="Prot_kinase_dom"/>
</dbReference>
<evidence type="ECO:0000256" key="8">
    <source>
        <dbReference type="PROSITE-ProRule" id="PRU10141"/>
    </source>
</evidence>
<keyword evidence="5 8" id="KW-0547">Nucleotide-binding</keyword>
<keyword evidence="7 8" id="KW-0067">ATP-binding</keyword>
<dbReference type="Gene3D" id="1.10.510.10">
    <property type="entry name" value="Transferase(Phosphotransferase) domain 1"/>
    <property type="match status" value="1"/>
</dbReference>
<dbReference type="InterPro" id="IPR017441">
    <property type="entry name" value="Protein_kinase_ATP_BS"/>
</dbReference>
<dbReference type="Pfam" id="PF00069">
    <property type="entry name" value="Pkinase"/>
    <property type="match status" value="1"/>
</dbReference>
<dbReference type="Gene3D" id="3.30.200.20">
    <property type="entry name" value="Phosphorylase Kinase, domain 1"/>
    <property type="match status" value="1"/>
</dbReference>
<feature type="domain" description="AGC-kinase C-terminal" evidence="10">
    <location>
        <begin position="447"/>
        <end position="520"/>
    </location>
</feature>
<name>A0A9P6Z3T6_9FUNG</name>
<dbReference type="GO" id="GO:0004674">
    <property type="term" value="F:protein serine/threonine kinase activity"/>
    <property type="evidence" value="ECO:0007669"/>
    <property type="project" value="UniProtKB-KW"/>
</dbReference>
<reference evidence="11 12" key="1">
    <citation type="journal article" date="2020" name="Microb. Genom.">
        <title>Genetic diversity of clinical and environmental Mucorales isolates obtained from an investigation of mucormycosis cases among solid organ transplant recipients.</title>
        <authorList>
            <person name="Nguyen M.H."/>
            <person name="Kaul D."/>
            <person name="Muto C."/>
            <person name="Cheng S.J."/>
            <person name="Richter R.A."/>
            <person name="Bruno V.M."/>
            <person name="Liu G."/>
            <person name="Beyhan S."/>
            <person name="Sundermann A.J."/>
            <person name="Mounaud S."/>
            <person name="Pasculle A.W."/>
            <person name="Nierman W.C."/>
            <person name="Driscoll E."/>
            <person name="Cumbie R."/>
            <person name="Clancy C.J."/>
            <person name="Dupont C.L."/>
        </authorList>
    </citation>
    <scope>NUCLEOTIDE SEQUENCE [LARGE SCALE GENOMIC DNA]</scope>
    <source>
        <strain evidence="11 12">GL24</strain>
    </source>
</reference>
<comment type="caution">
    <text evidence="11">The sequence shown here is derived from an EMBL/GenBank/DDBJ whole genome shotgun (WGS) entry which is preliminary data.</text>
</comment>
<dbReference type="EMBL" id="JAANIU010000782">
    <property type="protein sequence ID" value="KAG1570190.1"/>
    <property type="molecule type" value="Genomic_DNA"/>
</dbReference>
<organism evidence="11 12">
    <name type="scientific">Rhizopus delemar</name>
    <dbReference type="NCBI Taxonomy" id="936053"/>
    <lineage>
        <taxon>Eukaryota</taxon>
        <taxon>Fungi</taxon>
        <taxon>Fungi incertae sedis</taxon>
        <taxon>Mucoromycota</taxon>
        <taxon>Mucoromycotina</taxon>
        <taxon>Mucoromycetes</taxon>
        <taxon>Mucorales</taxon>
        <taxon>Mucorineae</taxon>
        <taxon>Rhizopodaceae</taxon>
        <taxon>Rhizopus</taxon>
    </lineage>
</organism>
<comment type="similarity">
    <text evidence="1">Belongs to the protein kinase superfamily. AGC Ser/Thr protein kinase family.</text>
</comment>
<evidence type="ECO:0000256" key="1">
    <source>
        <dbReference type="ARBA" id="ARBA00009903"/>
    </source>
</evidence>
<dbReference type="InterPro" id="IPR011009">
    <property type="entry name" value="Kinase-like_dom_sf"/>
</dbReference>
<evidence type="ECO:0000313" key="11">
    <source>
        <dbReference type="EMBL" id="KAG1570190.1"/>
    </source>
</evidence>
<keyword evidence="3" id="KW-0597">Phosphoprotein</keyword>
<dbReference type="PROSITE" id="PS00107">
    <property type="entry name" value="PROTEIN_KINASE_ATP"/>
    <property type="match status" value="1"/>
</dbReference>
<dbReference type="FunFam" id="1.10.510.10:FF:000008">
    <property type="entry name" value="Non-specific serine/threonine protein kinase"/>
    <property type="match status" value="1"/>
</dbReference>
<evidence type="ECO:0000256" key="7">
    <source>
        <dbReference type="ARBA" id="ARBA00022840"/>
    </source>
</evidence>
<dbReference type="PROSITE" id="PS51285">
    <property type="entry name" value="AGC_KINASE_CTER"/>
    <property type="match status" value="1"/>
</dbReference>
<evidence type="ECO:0000259" key="9">
    <source>
        <dbReference type="PROSITE" id="PS50011"/>
    </source>
</evidence>
<evidence type="ECO:0008006" key="13">
    <source>
        <dbReference type="Google" id="ProtNLM"/>
    </source>
</evidence>
<evidence type="ECO:0000259" key="10">
    <source>
        <dbReference type="PROSITE" id="PS51285"/>
    </source>
</evidence>
<sequence>MDLNIMDIKVTELPIIVMDSVDEKWKTVPEFNITVITDRSVLSITRYIPDLQSFDQLVKTHYQKIRISFPHFTKKEEKRKSIRHFFHLPIKSDADKVEKYLIKCSLDPILKSSTLLRDFLSPQREGDLKESLSTVSSHDPLPTTITPTPATVPERDQVKIWEPGLNPSIIESLNRESLKEQVNPLDDLEMVKVLGKGCMGKVLLVRSRKTRELYALKSILKQHVIDQREITHTIDERNILVALSEVNHPYLAKLHTSFQDEHRLYLLTTYYSGGDLATHMARHYTFPKECARFYAAEIIEGISELHRLGILYRDLKPENILITADRHVILTDFGLSKWLEEDDQTQTFCGTAEYLAPEVLLGEAYSFGIDHWSFGTILYEMLAGVTPFWADNHSDMYRRVLEDPLEFPSDIFDYETAEFISDLLDRDPRTRLGAQGTEEIKEHVYFADISWDDIEQRRLQPTLFLPPVQDEMDLTNFEPDFLSMSPVLTHVASEADLSEEIQDIFDGYSFIDSDYEQVHHPITTHLPARKRGSISMLSDIDSFHLDDKRLFKNEEDERYAKRRNTNTSDDNQPTTTTTTLDVTERDDLTIPDIIDSSAFEFSKLPDLRLSFDLNHPNALNATPTTATTSCSSKSRKTKAKRLFSLLL</sequence>
<dbReference type="InterPro" id="IPR045270">
    <property type="entry name" value="STKc_AGC"/>
</dbReference>
<dbReference type="SMART" id="SM00220">
    <property type="entry name" value="S_TKc"/>
    <property type="match status" value="1"/>
</dbReference>
<dbReference type="AlphaFoldDB" id="A0A9P6Z3T6"/>
<evidence type="ECO:0000256" key="2">
    <source>
        <dbReference type="ARBA" id="ARBA00022527"/>
    </source>
</evidence>
<keyword evidence="4" id="KW-0808">Transferase</keyword>
<evidence type="ECO:0000256" key="6">
    <source>
        <dbReference type="ARBA" id="ARBA00022777"/>
    </source>
</evidence>
<dbReference type="PANTHER" id="PTHR24351">
    <property type="entry name" value="RIBOSOMAL PROTEIN S6 KINASE"/>
    <property type="match status" value="1"/>
</dbReference>
<evidence type="ECO:0000313" key="12">
    <source>
        <dbReference type="Proteomes" id="UP000740926"/>
    </source>
</evidence>
<dbReference type="SUPFAM" id="SSF56112">
    <property type="entry name" value="Protein kinase-like (PK-like)"/>
    <property type="match status" value="1"/>
</dbReference>
<dbReference type="Proteomes" id="UP000740926">
    <property type="component" value="Unassembled WGS sequence"/>
</dbReference>
<dbReference type="PROSITE" id="PS00108">
    <property type="entry name" value="PROTEIN_KINASE_ST"/>
    <property type="match status" value="1"/>
</dbReference>
<dbReference type="SMART" id="SM00133">
    <property type="entry name" value="S_TK_X"/>
    <property type="match status" value="1"/>
</dbReference>